<feature type="region of interest" description="Disordered" evidence="8">
    <location>
        <begin position="1"/>
        <end position="34"/>
    </location>
</feature>
<feature type="transmembrane region" description="Helical" evidence="7">
    <location>
        <begin position="186"/>
        <end position="212"/>
    </location>
</feature>
<evidence type="ECO:0000256" key="1">
    <source>
        <dbReference type="ARBA" id="ARBA00004651"/>
    </source>
</evidence>
<organism evidence="10 11">
    <name type="scientific">Beutenbergia cavernae (strain ATCC BAA-8 / DSM 12333 / CCUG 43141 / JCM 11478 / NBRC 16432 / NCIMB 13614 / HKI 0122)</name>
    <dbReference type="NCBI Taxonomy" id="471853"/>
    <lineage>
        <taxon>Bacteria</taxon>
        <taxon>Bacillati</taxon>
        <taxon>Actinomycetota</taxon>
        <taxon>Actinomycetes</taxon>
        <taxon>Micrococcales</taxon>
        <taxon>Beutenbergiaceae</taxon>
        <taxon>Beutenbergia</taxon>
    </lineage>
</organism>
<dbReference type="HOGENOM" id="CLU_016047_0_2_11"/>
<dbReference type="PANTHER" id="PTHR30193">
    <property type="entry name" value="ABC TRANSPORTER PERMEASE PROTEIN"/>
    <property type="match status" value="1"/>
</dbReference>
<feature type="transmembrane region" description="Helical" evidence="7">
    <location>
        <begin position="106"/>
        <end position="128"/>
    </location>
</feature>
<dbReference type="eggNOG" id="COG1175">
    <property type="taxonomic scope" value="Bacteria"/>
</dbReference>
<dbReference type="STRING" id="471853.Bcav_1709"/>
<feature type="transmembrane region" description="Helical" evidence="7">
    <location>
        <begin position="43"/>
        <end position="67"/>
    </location>
</feature>
<dbReference type="InterPro" id="IPR000515">
    <property type="entry name" value="MetI-like"/>
</dbReference>
<evidence type="ECO:0000256" key="5">
    <source>
        <dbReference type="ARBA" id="ARBA00022989"/>
    </source>
</evidence>
<dbReference type="PROSITE" id="PS50928">
    <property type="entry name" value="ABC_TM1"/>
    <property type="match status" value="1"/>
</dbReference>
<accession>C5C452</accession>
<evidence type="ECO:0000259" key="9">
    <source>
        <dbReference type="PROSITE" id="PS50928"/>
    </source>
</evidence>
<evidence type="ECO:0000256" key="2">
    <source>
        <dbReference type="ARBA" id="ARBA00022448"/>
    </source>
</evidence>
<comment type="similarity">
    <text evidence="7">Belongs to the binding-protein-dependent transport system permease family.</text>
</comment>
<dbReference type="OrthoDB" id="3347306at2"/>
<evidence type="ECO:0000313" key="10">
    <source>
        <dbReference type="EMBL" id="ACQ79965.1"/>
    </source>
</evidence>
<dbReference type="GO" id="GO:0005886">
    <property type="term" value="C:plasma membrane"/>
    <property type="evidence" value="ECO:0007669"/>
    <property type="project" value="UniProtKB-SubCell"/>
</dbReference>
<dbReference type="EMBL" id="CP001618">
    <property type="protein sequence ID" value="ACQ79965.1"/>
    <property type="molecule type" value="Genomic_DNA"/>
</dbReference>
<feature type="transmembrane region" description="Helical" evidence="7">
    <location>
        <begin position="291"/>
        <end position="314"/>
    </location>
</feature>
<dbReference type="GO" id="GO:0055085">
    <property type="term" value="P:transmembrane transport"/>
    <property type="evidence" value="ECO:0007669"/>
    <property type="project" value="InterPro"/>
</dbReference>
<keyword evidence="3" id="KW-1003">Cell membrane</keyword>
<proteinExistence type="inferred from homology"/>
<sequence length="325" mass="36023">MTSQLANPDTPGVQREVAPRRNRRRVSETRHEGGVRRKDNTMAYLMVGPVVILLSIFVVWPVIYAGYLSFFNWSFYVEPVFVGLRNFRNVLNDPYFMQAIWRGLRFALIVVPIQLVIAFLFASLVKAVGSKIATTLKVSIYLPTIISGVIASIIFVLIYNYPGGILNAFVGLFGMEPQAWLGDVQLALGAIAIPAIWLGTGIGALIMLAGIIDIPESYYEAARLEGANWFQQTFFITIPLLRNIILYLLIAGFTGAIQQYELPLVMTNGGPLRSTELPNLYIFNHFRTDDYVGFSIAAAFLLFIVLGSISAAIFKVLNSEKAVDG</sequence>
<dbReference type="AlphaFoldDB" id="C5C452"/>
<dbReference type="Proteomes" id="UP000007962">
    <property type="component" value="Chromosome"/>
</dbReference>
<name>C5C452_BEUC1</name>
<comment type="subcellular location">
    <subcellularLocation>
        <location evidence="1 7">Cell membrane</location>
        <topology evidence="1 7">Multi-pass membrane protein</topology>
    </subcellularLocation>
</comment>
<evidence type="ECO:0000256" key="8">
    <source>
        <dbReference type="SAM" id="MobiDB-lite"/>
    </source>
</evidence>
<protein>
    <submittedName>
        <fullName evidence="10">Binding-protein-dependent transport systems inner membrane component</fullName>
    </submittedName>
</protein>
<reference evidence="10 11" key="1">
    <citation type="journal article" date="2009" name="Stand. Genomic Sci.">
        <title>Complete genome sequence of Beutenbergia cavernae type strain (HKI 0122).</title>
        <authorList>
            <person name="Land M."/>
            <person name="Pukall R."/>
            <person name="Abt B."/>
            <person name="Goker M."/>
            <person name="Rohde M."/>
            <person name="Glavina Del Rio T."/>
            <person name="Tice H."/>
            <person name="Copeland A."/>
            <person name="Cheng J.F."/>
            <person name="Lucas S."/>
            <person name="Chen F."/>
            <person name="Nolan M."/>
            <person name="Bruce D."/>
            <person name="Goodwin L."/>
            <person name="Pitluck S."/>
            <person name="Ivanova N."/>
            <person name="Mavromatis K."/>
            <person name="Ovchinnikova G."/>
            <person name="Pati A."/>
            <person name="Chen A."/>
            <person name="Palaniappan K."/>
            <person name="Hauser L."/>
            <person name="Chang Y.J."/>
            <person name="Jefferies C.C."/>
            <person name="Saunders E."/>
            <person name="Brettin T."/>
            <person name="Detter J.C."/>
            <person name="Han C."/>
            <person name="Chain P."/>
            <person name="Bristow J."/>
            <person name="Eisen J.A."/>
            <person name="Markowitz V."/>
            <person name="Hugenholtz P."/>
            <person name="Kyrpides N.C."/>
            <person name="Klenk H.P."/>
            <person name="Lapidus A."/>
        </authorList>
    </citation>
    <scope>NUCLEOTIDE SEQUENCE [LARGE SCALE GENOMIC DNA]</scope>
    <source>
        <strain evidence="11">ATCC BAA-8 / DSM 12333 / NBRC 16432</strain>
    </source>
</reference>
<feature type="transmembrane region" description="Helical" evidence="7">
    <location>
        <begin position="233"/>
        <end position="257"/>
    </location>
</feature>
<dbReference type="InterPro" id="IPR035906">
    <property type="entry name" value="MetI-like_sf"/>
</dbReference>
<evidence type="ECO:0000256" key="3">
    <source>
        <dbReference type="ARBA" id="ARBA00022475"/>
    </source>
</evidence>
<dbReference type="InterPro" id="IPR051393">
    <property type="entry name" value="ABC_transporter_permease"/>
</dbReference>
<keyword evidence="5 7" id="KW-1133">Transmembrane helix</keyword>
<evidence type="ECO:0000313" key="11">
    <source>
        <dbReference type="Proteomes" id="UP000007962"/>
    </source>
</evidence>
<keyword evidence="4 7" id="KW-0812">Transmembrane</keyword>
<evidence type="ECO:0000256" key="4">
    <source>
        <dbReference type="ARBA" id="ARBA00022692"/>
    </source>
</evidence>
<keyword evidence="6 7" id="KW-0472">Membrane</keyword>
<keyword evidence="2 7" id="KW-0813">Transport</keyword>
<dbReference type="PANTHER" id="PTHR30193:SF37">
    <property type="entry name" value="INNER MEMBRANE ABC TRANSPORTER PERMEASE PROTEIN YCJO"/>
    <property type="match status" value="1"/>
</dbReference>
<feature type="transmembrane region" description="Helical" evidence="7">
    <location>
        <begin position="140"/>
        <end position="161"/>
    </location>
</feature>
<keyword evidence="11" id="KW-1185">Reference proteome</keyword>
<gene>
    <name evidence="10" type="ordered locus">Bcav_1709</name>
</gene>
<dbReference type="SUPFAM" id="SSF161098">
    <property type="entry name" value="MetI-like"/>
    <property type="match status" value="1"/>
</dbReference>
<dbReference type="RefSeq" id="WP_015882205.1">
    <property type="nucleotide sequence ID" value="NC_012669.1"/>
</dbReference>
<evidence type="ECO:0000256" key="6">
    <source>
        <dbReference type="ARBA" id="ARBA00023136"/>
    </source>
</evidence>
<dbReference type="CDD" id="cd06261">
    <property type="entry name" value="TM_PBP2"/>
    <property type="match status" value="1"/>
</dbReference>
<dbReference type="KEGG" id="bcv:Bcav_1709"/>
<dbReference type="Gene3D" id="1.10.3720.10">
    <property type="entry name" value="MetI-like"/>
    <property type="match status" value="1"/>
</dbReference>
<evidence type="ECO:0000256" key="7">
    <source>
        <dbReference type="RuleBase" id="RU363032"/>
    </source>
</evidence>
<feature type="compositionally biased region" description="Basic and acidic residues" evidence="8">
    <location>
        <begin position="25"/>
        <end position="34"/>
    </location>
</feature>
<dbReference type="Pfam" id="PF00528">
    <property type="entry name" value="BPD_transp_1"/>
    <property type="match status" value="1"/>
</dbReference>
<feature type="domain" description="ABC transmembrane type-1" evidence="9">
    <location>
        <begin position="100"/>
        <end position="313"/>
    </location>
</feature>